<comment type="caution">
    <text evidence="1">The sequence shown here is derived from an EMBL/GenBank/DDBJ whole genome shotgun (WGS) entry which is preliminary data.</text>
</comment>
<dbReference type="InterPro" id="IPR041492">
    <property type="entry name" value="HAD_2"/>
</dbReference>
<dbReference type="InterPro" id="IPR036412">
    <property type="entry name" value="HAD-like_sf"/>
</dbReference>
<protein>
    <submittedName>
        <fullName evidence="1">HAD family hydrolase</fullName>
    </submittedName>
</protein>
<dbReference type="Pfam" id="PF13419">
    <property type="entry name" value="HAD_2"/>
    <property type="match status" value="1"/>
</dbReference>
<dbReference type="Proteomes" id="UP000317863">
    <property type="component" value="Unassembled WGS sequence"/>
</dbReference>
<dbReference type="OrthoDB" id="9797743at2"/>
<dbReference type="PANTHER" id="PTHR18901:SF38">
    <property type="entry name" value="PSEUDOURIDINE-5'-PHOSPHATASE"/>
    <property type="match status" value="1"/>
</dbReference>
<sequence>MPETKCNLPVIKGVIFDMDGTILDTESLSLGFWIETLKKYGIELDKNIVISLMGTSKKAIIDGMNQRYGDRVDIEKVYEEKNEAMLEYMEKQAPDVKKGYYELKKYLDDNGYKTAIATATVKDKVALRMKFLKLDEDFDFVVCGSDIKNSKPDPEIFLKAAEGIGLKPEECVVLEDSKAGVTAAYRGGFKCINIPDLKIPDDDMKHMADAELESLDKVVEYLEKINRR</sequence>
<dbReference type="SFLD" id="SFLDG01129">
    <property type="entry name" value="C1.5:_HAD__Beta-PGM__Phosphata"/>
    <property type="match status" value="1"/>
</dbReference>
<dbReference type="PRINTS" id="PR00413">
    <property type="entry name" value="HADHALOGNASE"/>
</dbReference>
<dbReference type="Gene3D" id="1.10.150.240">
    <property type="entry name" value="Putative phosphatase, domain 2"/>
    <property type="match status" value="1"/>
</dbReference>
<dbReference type="InterPro" id="IPR023214">
    <property type="entry name" value="HAD_sf"/>
</dbReference>
<keyword evidence="2" id="KW-1185">Reference proteome</keyword>
<organism evidence="1 2">
    <name type="scientific">Peptacetobacter hominis</name>
    <dbReference type="NCBI Taxonomy" id="2743610"/>
    <lineage>
        <taxon>Bacteria</taxon>
        <taxon>Bacillati</taxon>
        <taxon>Bacillota</taxon>
        <taxon>Clostridia</taxon>
        <taxon>Peptostreptococcales</taxon>
        <taxon>Peptostreptococcaceae</taxon>
        <taxon>Peptacetobacter</taxon>
    </lineage>
</organism>
<dbReference type="Gene3D" id="3.40.50.1000">
    <property type="entry name" value="HAD superfamily/HAD-like"/>
    <property type="match status" value="1"/>
</dbReference>
<dbReference type="SFLD" id="SFLDS00003">
    <property type="entry name" value="Haloacid_Dehalogenase"/>
    <property type="match status" value="1"/>
</dbReference>
<gene>
    <name evidence="1" type="ORF">EXD82_08980</name>
</gene>
<dbReference type="SUPFAM" id="SSF56784">
    <property type="entry name" value="HAD-like"/>
    <property type="match status" value="1"/>
</dbReference>
<dbReference type="EMBL" id="SGJB01000018">
    <property type="protein sequence ID" value="TQQ84021.1"/>
    <property type="molecule type" value="Genomic_DNA"/>
</dbReference>
<dbReference type="NCBIfam" id="TIGR01509">
    <property type="entry name" value="HAD-SF-IA-v3"/>
    <property type="match status" value="1"/>
</dbReference>
<dbReference type="PANTHER" id="PTHR18901">
    <property type="entry name" value="2-DEOXYGLUCOSE-6-PHOSPHATE PHOSPHATASE 2"/>
    <property type="match status" value="1"/>
</dbReference>
<accession>A0A544QTK6</accession>
<dbReference type="RefSeq" id="WP_142536581.1">
    <property type="nucleotide sequence ID" value="NZ_SGJB01000018.1"/>
</dbReference>
<dbReference type="GO" id="GO:0016787">
    <property type="term" value="F:hydrolase activity"/>
    <property type="evidence" value="ECO:0007669"/>
    <property type="project" value="UniProtKB-KW"/>
</dbReference>
<name>A0A544QTK6_9FIRM</name>
<proteinExistence type="predicted"/>
<dbReference type="SFLD" id="SFLDG01135">
    <property type="entry name" value="C1.5.6:_HAD__Beta-PGM__Phospha"/>
    <property type="match status" value="1"/>
</dbReference>
<dbReference type="InterPro" id="IPR023198">
    <property type="entry name" value="PGP-like_dom2"/>
</dbReference>
<reference evidence="1 2" key="1">
    <citation type="submission" date="2019-02" db="EMBL/GenBank/DDBJ databases">
        <title>Peptostreptococcaceae bacterium ZHW00191 nov., a new bacterium isolated from the human gut.</title>
        <authorList>
            <person name="Zhou H.-W."/>
            <person name="Chen X.-J."/>
        </authorList>
    </citation>
    <scope>NUCLEOTIDE SEQUENCE [LARGE SCALE GENOMIC DNA]</scope>
    <source>
        <strain evidence="1 2">ZHW00191</strain>
    </source>
</reference>
<evidence type="ECO:0000313" key="1">
    <source>
        <dbReference type="EMBL" id="TQQ84021.1"/>
    </source>
</evidence>
<dbReference type="InterPro" id="IPR006439">
    <property type="entry name" value="HAD-SF_hydro_IA"/>
</dbReference>
<dbReference type="AlphaFoldDB" id="A0A544QTK6"/>
<dbReference type="NCBIfam" id="TIGR01549">
    <property type="entry name" value="HAD-SF-IA-v1"/>
    <property type="match status" value="1"/>
</dbReference>
<evidence type="ECO:0000313" key="2">
    <source>
        <dbReference type="Proteomes" id="UP000317863"/>
    </source>
</evidence>
<keyword evidence="1" id="KW-0378">Hydrolase</keyword>